<dbReference type="AlphaFoldDB" id="A0A1L9SQH9"/>
<proteinExistence type="inferred from homology"/>
<gene>
    <name evidence="9" type="ORF">ASPZODRAFT_129961</name>
</gene>
<keyword evidence="10" id="KW-1185">Reference proteome</keyword>
<dbReference type="STRING" id="1073090.A0A1L9SQH9"/>
<dbReference type="InterPro" id="IPR032805">
    <property type="entry name" value="Wax_synthase_dom"/>
</dbReference>
<dbReference type="Proteomes" id="UP000184188">
    <property type="component" value="Unassembled WGS sequence"/>
</dbReference>
<dbReference type="RefSeq" id="XP_022583992.1">
    <property type="nucleotide sequence ID" value="XM_022722395.1"/>
</dbReference>
<keyword evidence="6 7" id="KW-0472">Membrane</keyword>
<dbReference type="OrthoDB" id="1077582at2759"/>
<dbReference type="PANTHER" id="PTHR31595:SF27">
    <property type="entry name" value="WAX SYNTHASE DOMAIN-CONTAINING PROTEIN-RELATED"/>
    <property type="match status" value="1"/>
</dbReference>
<evidence type="ECO:0000256" key="1">
    <source>
        <dbReference type="ARBA" id="ARBA00004141"/>
    </source>
</evidence>
<evidence type="ECO:0000256" key="6">
    <source>
        <dbReference type="ARBA" id="ARBA00023136"/>
    </source>
</evidence>
<dbReference type="VEuPathDB" id="FungiDB:ASPZODRAFT_129961"/>
<evidence type="ECO:0000256" key="2">
    <source>
        <dbReference type="ARBA" id="ARBA00007282"/>
    </source>
</evidence>
<dbReference type="EMBL" id="KV878338">
    <property type="protein sequence ID" value="OJJ49482.1"/>
    <property type="molecule type" value="Genomic_DNA"/>
</dbReference>
<evidence type="ECO:0000313" key="9">
    <source>
        <dbReference type="EMBL" id="OJJ49482.1"/>
    </source>
</evidence>
<dbReference type="GO" id="GO:0008374">
    <property type="term" value="F:O-acyltransferase activity"/>
    <property type="evidence" value="ECO:0007669"/>
    <property type="project" value="InterPro"/>
</dbReference>
<dbReference type="GeneID" id="34608860"/>
<dbReference type="InterPro" id="IPR044851">
    <property type="entry name" value="Wax_synthase"/>
</dbReference>
<dbReference type="Pfam" id="PF13813">
    <property type="entry name" value="MBOAT_2"/>
    <property type="match status" value="1"/>
</dbReference>
<dbReference type="GO" id="GO:0006629">
    <property type="term" value="P:lipid metabolic process"/>
    <property type="evidence" value="ECO:0007669"/>
    <property type="project" value="InterPro"/>
</dbReference>
<dbReference type="GO" id="GO:0016020">
    <property type="term" value="C:membrane"/>
    <property type="evidence" value="ECO:0007669"/>
    <property type="project" value="UniProtKB-SubCell"/>
</dbReference>
<evidence type="ECO:0000256" key="5">
    <source>
        <dbReference type="ARBA" id="ARBA00022989"/>
    </source>
</evidence>
<evidence type="ECO:0000313" key="10">
    <source>
        <dbReference type="Proteomes" id="UP000184188"/>
    </source>
</evidence>
<feature type="domain" description="Wax synthase" evidence="8">
    <location>
        <begin position="134"/>
        <end position="216"/>
    </location>
</feature>
<name>A0A1L9SQH9_9EURO</name>
<protein>
    <recommendedName>
        <fullName evidence="8">Wax synthase domain-containing protein</fullName>
    </recommendedName>
</protein>
<sequence length="317" mass="35894">MRSLADFCTALRLLLDLRAVGTRWQAKNTPPWPSYFGTDPNPPSQTAFVLRQAAIGLWEYLLLDLIFSQSGRGLPSDDFSSFSSFINPTHGRWQVRLLSSLAVWLVFGRTLVDVIYRFVSMVAVLSGLTMPDCWPPFFGSMWDAYTLRNAWGKFWHQQFRWPFTTFSSFVSRSVLHLPRHSRVERSMSVLLAFLLSGLMHHVGSPVEEASGAIPFFTVFAVGMVIEDELLWRWRCWFGRGFYSTATTTIWERIVGFVWVSVWLAMVAPWYTADIVRVVASTKTQLPVSLVDAYGLSTASVVLAIGAVLLKVIFKTSL</sequence>
<evidence type="ECO:0000256" key="3">
    <source>
        <dbReference type="ARBA" id="ARBA00022679"/>
    </source>
</evidence>
<reference evidence="10" key="1">
    <citation type="journal article" date="2017" name="Genome Biol.">
        <title>Comparative genomics reveals high biological diversity and specific adaptations in the industrially and medically important fungal genus Aspergillus.</title>
        <authorList>
            <person name="de Vries R.P."/>
            <person name="Riley R."/>
            <person name="Wiebenga A."/>
            <person name="Aguilar-Osorio G."/>
            <person name="Amillis S."/>
            <person name="Uchima C.A."/>
            <person name="Anderluh G."/>
            <person name="Asadollahi M."/>
            <person name="Askin M."/>
            <person name="Barry K."/>
            <person name="Battaglia E."/>
            <person name="Bayram O."/>
            <person name="Benocci T."/>
            <person name="Braus-Stromeyer S.A."/>
            <person name="Caldana C."/>
            <person name="Canovas D."/>
            <person name="Cerqueira G.C."/>
            <person name="Chen F."/>
            <person name="Chen W."/>
            <person name="Choi C."/>
            <person name="Clum A."/>
            <person name="Dos Santos R.A."/>
            <person name="Damasio A.R."/>
            <person name="Diallinas G."/>
            <person name="Emri T."/>
            <person name="Fekete E."/>
            <person name="Flipphi M."/>
            <person name="Freyberg S."/>
            <person name="Gallo A."/>
            <person name="Gournas C."/>
            <person name="Habgood R."/>
            <person name="Hainaut M."/>
            <person name="Harispe M.L."/>
            <person name="Henrissat B."/>
            <person name="Hilden K.S."/>
            <person name="Hope R."/>
            <person name="Hossain A."/>
            <person name="Karabika E."/>
            <person name="Karaffa L."/>
            <person name="Karanyi Z."/>
            <person name="Krasevec N."/>
            <person name="Kuo A."/>
            <person name="Kusch H."/>
            <person name="LaButti K."/>
            <person name="Lagendijk E.L."/>
            <person name="Lapidus A."/>
            <person name="Levasseur A."/>
            <person name="Lindquist E."/>
            <person name="Lipzen A."/>
            <person name="Logrieco A.F."/>
            <person name="MacCabe A."/>
            <person name="Maekelae M.R."/>
            <person name="Malavazi I."/>
            <person name="Melin P."/>
            <person name="Meyer V."/>
            <person name="Mielnichuk N."/>
            <person name="Miskei M."/>
            <person name="Molnar A.P."/>
            <person name="Mule G."/>
            <person name="Ngan C.Y."/>
            <person name="Orejas M."/>
            <person name="Orosz E."/>
            <person name="Ouedraogo J.P."/>
            <person name="Overkamp K.M."/>
            <person name="Park H.-S."/>
            <person name="Perrone G."/>
            <person name="Piumi F."/>
            <person name="Punt P.J."/>
            <person name="Ram A.F."/>
            <person name="Ramon A."/>
            <person name="Rauscher S."/>
            <person name="Record E."/>
            <person name="Riano-Pachon D.M."/>
            <person name="Robert V."/>
            <person name="Roehrig J."/>
            <person name="Ruller R."/>
            <person name="Salamov A."/>
            <person name="Salih N.S."/>
            <person name="Samson R.A."/>
            <person name="Sandor E."/>
            <person name="Sanguinetti M."/>
            <person name="Schuetze T."/>
            <person name="Sepcic K."/>
            <person name="Shelest E."/>
            <person name="Sherlock G."/>
            <person name="Sophianopoulou V."/>
            <person name="Squina F.M."/>
            <person name="Sun H."/>
            <person name="Susca A."/>
            <person name="Todd R.B."/>
            <person name="Tsang A."/>
            <person name="Unkles S.E."/>
            <person name="van de Wiele N."/>
            <person name="van Rossen-Uffink D."/>
            <person name="Oliveira J.V."/>
            <person name="Vesth T.C."/>
            <person name="Visser J."/>
            <person name="Yu J.-H."/>
            <person name="Zhou M."/>
            <person name="Andersen M.R."/>
            <person name="Archer D.B."/>
            <person name="Baker S.E."/>
            <person name="Benoit I."/>
            <person name="Brakhage A.A."/>
            <person name="Braus G.H."/>
            <person name="Fischer R."/>
            <person name="Frisvad J.C."/>
            <person name="Goldman G.H."/>
            <person name="Houbraken J."/>
            <person name="Oakley B."/>
            <person name="Pocsi I."/>
            <person name="Scazzocchio C."/>
            <person name="Seiboth B."/>
            <person name="vanKuyk P.A."/>
            <person name="Wortman J."/>
            <person name="Dyer P.S."/>
            <person name="Grigoriev I.V."/>
        </authorList>
    </citation>
    <scope>NUCLEOTIDE SEQUENCE [LARGE SCALE GENOMIC DNA]</scope>
    <source>
        <strain evidence="10">CBS 506.65</strain>
    </source>
</reference>
<comment type="subcellular location">
    <subcellularLocation>
        <location evidence="1">Membrane</location>
        <topology evidence="1">Multi-pass membrane protein</topology>
    </subcellularLocation>
</comment>
<evidence type="ECO:0000256" key="7">
    <source>
        <dbReference type="SAM" id="Phobius"/>
    </source>
</evidence>
<dbReference type="PANTHER" id="PTHR31595">
    <property type="entry name" value="LONG-CHAIN-ALCOHOL O-FATTY-ACYLTRANSFERASE 3-RELATED"/>
    <property type="match status" value="1"/>
</dbReference>
<keyword evidence="4 7" id="KW-0812">Transmembrane</keyword>
<organism evidence="9 10">
    <name type="scientific">Penicilliopsis zonata CBS 506.65</name>
    <dbReference type="NCBI Taxonomy" id="1073090"/>
    <lineage>
        <taxon>Eukaryota</taxon>
        <taxon>Fungi</taxon>
        <taxon>Dikarya</taxon>
        <taxon>Ascomycota</taxon>
        <taxon>Pezizomycotina</taxon>
        <taxon>Eurotiomycetes</taxon>
        <taxon>Eurotiomycetidae</taxon>
        <taxon>Eurotiales</taxon>
        <taxon>Aspergillaceae</taxon>
        <taxon>Penicilliopsis</taxon>
    </lineage>
</organism>
<feature type="transmembrane region" description="Helical" evidence="7">
    <location>
        <begin position="252"/>
        <end position="272"/>
    </location>
</feature>
<keyword evidence="3" id="KW-0808">Transferase</keyword>
<evidence type="ECO:0000256" key="4">
    <source>
        <dbReference type="ARBA" id="ARBA00022692"/>
    </source>
</evidence>
<feature type="transmembrane region" description="Helical" evidence="7">
    <location>
        <begin position="292"/>
        <end position="313"/>
    </location>
</feature>
<keyword evidence="5 7" id="KW-1133">Transmembrane helix</keyword>
<evidence type="ECO:0000259" key="8">
    <source>
        <dbReference type="Pfam" id="PF13813"/>
    </source>
</evidence>
<accession>A0A1L9SQH9</accession>
<comment type="similarity">
    <text evidence="2">Belongs to the wax synthase family.</text>
</comment>